<keyword evidence="3" id="KW-1003">Cell membrane</keyword>
<evidence type="ECO:0000256" key="3">
    <source>
        <dbReference type="ARBA" id="ARBA00022475"/>
    </source>
</evidence>
<dbReference type="PROSITE" id="PS51007">
    <property type="entry name" value="CYTC"/>
    <property type="match status" value="3"/>
</dbReference>
<dbReference type="GO" id="GO:0009055">
    <property type="term" value="F:electron transfer activity"/>
    <property type="evidence" value="ECO:0007669"/>
    <property type="project" value="InterPro"/>
</dbReference>
<gene>
    <name evidence="14" type="ORF">EM595_p0028</name>
</gene>
<dbReference type="PANTHER" id="PTHR35008:SF8">
    <property type="entry name" value="ALCOHOL DEHYDROGENASE CYTOCHROME C SUBUNIT"/>
    <property type="match status" value="1"/>
</dbReference>
<keyword evidence="8" id="KW-0249">Electron transport</keyword>
<dbReference type="GO" id="GO:0005886">
    <property type="term" value="C:plasma membrane"/>
    <property type="evidence" value="ECO:0007669"/>
    <property type="project" value="UniProtKB-SubCell"/>
</dbReference>
<accession>A0A0U5L9E9</accession>
<dbReference type="AlphaFoldDB" id="A0A0U5L9E9"/>
<sequence length="421" mass="46780">MRQSIRPGAPLMNSRQWAEENNMSKLIPILAVMFSASAFANTAEGEYIARIADCVACHTQKNGDEMAGGKRFQTPLGDIFSTNITPDRQQGIGAYSYEEFDRAVRQGIARDGHYLYPAMPYPSYEKMKEEDIRSLYDYFMHGVKPSAQKNQASEIPWYFSPRWPLRIWNGLFTETAAGTAVAQDPQQNRIMRGKYIVEGPGHCGACHTPRGIAQQEKAYDSADPVYLSGAMIDGWFAPSLRDLTLADDELQALLHRGRSRHSAVAGPMSEVITQSTQYLTEADRRSVSAYLLSLNSDKAHGDRVVSSERAKTKNASGNALYFRYCSTCHAIDGKGTDYNVPSLVNNAAVNAEDPANLIKVIAWGAETPVTKGNIPYKMPAYQGEISDEQLRDVVNYVRGAWGNHVEPISEQKIKDVLENKH</sequence>
<evidence type="ECO:0000256" key="10">
    <source>
        <dbReference type="ARBA" id="ARBA00023136"/>
    </source>
</evidence>
<evidence type="ECO:0000256" key="9">
    <source>
        <dbReference type="ARBA" id="ARBA00023004"/>
    </source>
</evidence>
<dbReference type="InterPro" id="IPR009056">
    <property type="entry name" value="Cyt_c-like_dom"/>
</dbReference>
<dbReference type="InterPro" id="IPR014353">
    <property type="entry name" value="Membr-bd_ADH_cyt_c"/>
</dbReference>
<dbReference type="Pfam" id="PF00034">
    <property type="entry name" value="Cytochrom_C"/>
    <property type="match status" value="1"/>
</dbReference>
<dbReference type="InterPro" id="IPR008168">
    <property type="entry name" value="Cyt_C_IC"/>
</dbReference>
<keyword evidence="6" id="KW-0732">Signal</keyword>
<feature type="binding site" description="covalent" evidence="11">
    <location>
        <position position="57"/>
    </location>
    <ligand>
        <name>heme c</name>
        <dbReference type="ChEBI" id="CHEBI:61717"/>
        <label>1</label>
    </ligand>
</feature>
<feature type="binding site" description="axial binding residue" evidence="12">
    <location>
        <position position="207"/>
    </location>
    <ligand>
        <name>heme c</name>
        <dbReference type="ChEBI" id="CHEBI:61717"/>
        <label>2</label>
    </ligand>
    <ligandPart>
        <name>Fe</name>
        <dbReference type="ChEBI" id="CHEBI:18248"/>
    </ligandPart>
</feature>
<dbReference type="GO" id="GO:0005506">
    <property type="term" value="F:iron ion binding"/>
    <property type="evidence" value="ECO:0007669"/>
    <property type="project" value="InterPro"/>
</dbReference>
<comment type="cofactor">
    <cofactor evidence="11">
        <name>heme c</name>
        <dbReference type="ChEBI" id="CHEBI:61717"/>
    </cofactor>
    <text evidence="11">Binds 3 heme c groups covalently per subunit.</text>
</comment>
<evidence type="ECO:0000256" key="2">
    <source>
        <dbReference type="ARBA" id="ARBA00022448"/>
    </source>
</evidence>
<evidence type="ECO:0000256" key="12">
    <source>
        <dbReference type="PIRSR" id="PIRSR000018-51"/>
    </source>
</evidence>
<dbReference type="KEGG" id="ege:EM595_p0028"/>
<evidence type="ECO:0000259" key="13">
    <source>
        <dbReference type="PROSITE" id="PS51007"/>
    </source>
</evidence>
<feature type="domain" description="Cytochrome c" evidence="13">
    <location>
        <begin position="188"/>
        <end position="295"/>
    </location>
</feature>
<keyword evidence="10" id="KW-0472">Membrane</keyword>
<dbReference type="Gene3D" id="1.10.760.10">
    <property type="entry name" value="Cytochrome c-like domain"/>
    <property type="match status" value="3"/>
</dbReference>
<dbReference type="SUPFAM" id="SSF46626">
    <property type="entry name" value="Cytochrome c"/>
    <property type="match status" value="3"/>
</dbReference>
<feature type="binding site" description="axial binding residue" evidence="12">
    <location>
        <position position="329"/>
    </location>
    <ligand>
        <name>heme c</name>
        <dbReference type="ChEBI" id="CHEBI:61717"/>
        <label>3</label>
    </ligand>
    <ligandPart>
        <name>Fe</name>
        <dbReference type="ChEBI" id="CHEBI:18248"/>
    </ligandPart>
</feature>
<dbReference type="PIRSF" id="PIRSF000018">
    <property type="entry name" value="Mb_ADH_cyt_c"/>
    <property type="match status" value="1"/>
</dbReference>
<comment type="subcellular location">
    <subcellularLocation>
        <location evidence="1">Cell membrane</location>
    </subcellularLocation>
</comment>
<keyword evidence="9 12" id="KW-0408">Iron</keyword>
<evidence type="ECO:0000256" key="7">
    <source>
        <dbReference type="ARBA" id="ARBA00022737"/>
    </source>
</evidence>
<dbReference type="EMBL" id="LN907828">
    <property type="protein sequence ID" value="CUU25728.1"/>
    <property type="molecule type" value="Genomic_DNA"/>
</dbReference>
<feature type="binding site" description="covalent" evidence="11">
    <location>
        <position position="54"/>
    </location>
    <ligand>
        <name>heme c</name>
        <dbReference type="ChEBI" id="CHEBI:61717"/>
        <label>1</label>
    </ligand>
</feature>
<proteinExistence type="predicted"/>
<evidence type="ECO:0000256" key="8">
    <source>
        <dbReference type="ARBA" id="ARBA00022982"/>
    </source>
</evidence>
<dbReference type="GO" id="GO:0020037">
    <property type="term" value="F:heme binding"/>
    <property type="evidence" value="ECO:0007669"/>
    <property type="project" value="InterPro"/>
</dbReference>
<dbReference type="InterPro" id="IPR051459">
    <property type="entry name" value="Cytochrome_c-type_DH"/>
</dbReference>
<organism evidence="14 15">
    <name type="scientific">Duffyella gerundensis</name>
    <dbReference type="NCBI Taxonomy" id="1619313"/>
    <lineage>
        <taxon>Bacteria</taxon>
        <taxon>Pseudomonadati</taxon>
        <taxon>Pseudomonadota</taxon>
        <taxon>Gammaproteobacteria</taxon>
        <taxon>Enterobacterales</taxon>
        <taxon>Erwiniaceae</taxon>
        <taxon>Duffyella</taxon>
    </lineage>
</organism>
<keyword evidence="5 12" id="KW-0479">Metal-binding</keyword>
<keyword evidence="15" id="KW-1185">Reference proteome</keyword>
<evidence type="ECO:0000256" key="11">
    <source>
        <dbReference type="PIRSR" id="PIRSR000018-50"/>
    </source>
</evidence>
<keyword evidence="2" id="KW-0813">Transport</keyword>
<reference evidence="15" key="1">
    <citation type="submission" date="2015-11" db="EMBL/GenBank/DDBJ databases">
        <authorList>
            <person name="Blom J."/>
        </authorList>
    </citation>
    <scope>NUCLEOTIDE SEQUENCE [LARGE SCALE GENOMIC DNA]</scope>
    <source>
        <plasmid evidence="15">pEM01</plasmid>
    </source>
</reference>
<geneLocation type="plasmid" evidence="15">
    <name>pEM01</name>
</geneLocation>
<feature type="binding site" description="covalent" evidence="11">
    <location>
        <position position="325"/>
    </location>
    <ligand>
        <name>heme c</name>
        <dbReference type="ChEBI" id="CHEBI:61717"/>
        <label>3</label>
    </ligand>
</feature>
<dbReference type="PANTHER" id="PTHR35008">
    <property type="entry name" value="BLL4482 PROTEIN-RELATED"/>
    <property type="match status" value="1"/>
</dbReference>
<dbReference type="InterPro" id="IPR036909">
    <property type="entry name" value="Cyt_c-like_dom_sf"/>
</dbReference>
<dbReference type="GO" id="GO:0016614">
    <property type="term" value="F:oxidoreductase activity, acting on CH-OH group of donors"/>
    <property type="evidence" value="ECO:0007669"/>
    <property type="project" value="InterPro"/>
</dbReference>
<name>A0A0U5L9E9_9GAMM</name>
<protein>
    <submittedName>
        <fullName evidence="14">Alcohol dehydrogenase</fullName>
    </submittedName>
</protein>
<dbReference type="PATRIC" id="fig|1619313.3.peg.3627"/>
<dbReference type="Proteomes" id="UP000059419">
    <property type="component" value="Plasmid pEM01"/>
</dbReference>
<keyword evidence="4 11" id="KW-0349">Heme</keyword>
<feature type="domain" description="Cytochrome c" evidence="13">
    <location>
        <begin position="312"/>
        <end position="401"/>
    </location>
</feature>
<evidence type="ECO:0000256" key="6">
    <source>
        <dbReference type="ARBA" id="ARBA00022729"/>
    </source>
</evidence>
<feature type="domain" description="Cytochrome c" evidence="13">
    <location>
        <begin position="40"/>
        <end position="143"/>
    </location>
</feature>
<keyword evidence="7" id="KW-0677">Repeat</keyword>
<feature type="binding site" description="covalent" evidence="11">
    <location>
        <position position="203"/>
    </location>
    <ligand>
        <name>heme c</name>
        <dbReference type="ChEBI" id="CHEBI:61717"/>
        <label>2</label>
    </ligand>
</feature>
<feature type="binding site" description="covalent" evidence="11">
    <location>
        <position position="206"/>
    </location>
    <ligand>
        <name>heme c</name>
        <dbReference type="ChEBI" id="CHEBI:61717"/>
        <label>2</label>
    </ligand>
</feature>
<evidence type="ECO:0000256" key="4">
    <source>
        <dbReference type="ARBA" id="ARBA00022617"/>
    </source>
</evidence>
<feature type="binding site" description="axial binding residue" evidence="12">
    <location>
        <position position="58"/>
    </location>
    <ligand>
        <name>heme c</name>
        <dbReference type="ChEBI" id="CHEBI:61717"/>
        <label>1</label>
    </ligand>
    <ligandPart>
        <name>Fe</name>
        <dbReference type="ChEBI" id="CHEBI:18248"/>
    </ligandPart>
</feature>
<evidence type="ECO:0000313" key="15">
    <source>
        <dbReference type="Proteomes" id="UP000059419"/>
    </source>
</evidence>
<evidence type="ECO:0000256" key="5">
    <source>
        <dbReference type="ARBA" id="ARBA00022723"/>
    </source>
</evidence>
<feature type="binding site" description="covalent" evidence="11">
    <location>
        <position position="328"/>
    </location>
    <ligand>
        <name>heme c</name>
        <dbReference type="ChEBI" id="CHEBI:61717"/>
        <label>3</label>
    </ligand>
</feature>
<dbReference type="PRINTS" id="PR00605">
    <property type="entry name" value="CYTCHROMECIC"/>
</dbReference>
<evidence type="ECO:0000313" key="14">
    <source>
        <dbReference type="EMBL" id="CUU25728.1"/>
    </source>
</evidence>
<evidence type="ECO:0000256" key="1">
    <source>
        <dbReference type="ARBA" id="ARBA00004236"/>
    </source>
</evidence>